<sequence>MKVSVIVTTYNRPLALKRVLEGLIFQTHLPNEVIIADDGSGKETEEVIKNFIKKAPFKVLHVWQEDKGFRAAKIRNKAIKLATSEYIIFLDGDCIPNKYFINDHLFLAEKNCFVQGKRVLVSKDLEPKFSFFEANSFSFLIWAGLKRKISNTHHIFRFKKFPAFKHRKIKGIKGCNMAFFKKDLLAVNGFNEDFEGWGREDTELAIRCYKYGLYRKEHSFLAICFHLWHPPYSRDGLSKNDALLAKTLTSNGYFCKNGIVKGENDEETISKCDYF</sequence>
<dbReference type="InterPro" id="IPR027791">
    <property type="entry name" value="Galactosyl_T_C"/>
</dbReference>
<dbReference type="PANTHER" id="PTHR43685:SF3">
    <property type="entry name" value="SLR2126 PROTEIN"/>
    <property type="match status" value="1"/>
</dbReference>
<dbReference type="Proteomes" id="UP000886289">
    <property type="component" value="Unassembled WGS sequence"/>
</dbReference>
<dbReference type="CDD" id="cd06420">
    <property type="entry name" value="GT2_Chondriotin_Pol_N"/>
    <property type="match status" value="1"/>
</dbReference>
<keyword evidence="1" id="KW-0808">Transferase</keyword>
<dbReference type="Pfam" id="PF00535">
    <property type="entry name" value="Glycos_transf_2"/>
    <property type="match status" value="1"/>
</dbReference>
<gene>
    <name evidence="4" type="ORF">ENG63_08395</name>
</gene>
<dbReference type="InterPro" id="IPR050834">
    <property type="entry name" value="Glycosyltransf_2"/>
</dbReference>
<dbReference type="Pfam" id="PF02709">
    <property type="entry name" value="Glyco_transf_7C"/>
    <property type="match status" value="1"/>
</dbReference>
<proteinExistence type="predicted"/>
<evidence type="ECO:0000313" key="4">
    <source>
        <dbReference type="EMBL" id="HDD44860.1"/>
    </source>
</evidence>
<dbReference type="GO" id="GO:0016740">
    <property type="term" value="F:transferase activity"/>
    <property type="evidence" value="ECO:0007669"/>
    <property type="project" value="UniProtKB-KW"/>
</dbReference>
<reference evidence="4" key="1">
    <citation type="journal article" date="2020" name="mSystems">
        <title>Genome- and Community-Level Interaction Insights into Carbon Utilization and Element Cycling Functions of Hydrothermarchaeota in Hydrothermal Sediment.</title>
        <authorList>
            <person name="Zhou Z."/>
            <person name="Liu Y."/>
            <person name="Xu W."/>
            <person name="Pan J."/>
            <person name="Luo Z.H."/>
            <person name="Li M."/>
        </authorList>
    </citation>
    <scope>NUCLEOTIDE SEQUENCE [LARGE SCALE GENOMIC DNA]</scope>
    <source>
        <strain evidence="4">HyVt-233</strain>
    </source>
</reference>
<dbReference type="Gene3D" id="3.90.550.10">
    <property type="entry name" value="Spore Coat Polysaccharide Biosynthesis Protein SpsA, Chain A"/>
    <property type="match status" value="1"/>
</dbReference>
<feature type="domain" description="Galactosyltransferase C-terminal" evidence="3">
    <location>
        <begin position="167"/>
        <end position="226"/>
    </location>
</feature>
<dbReference type="PANTHER" id="PTHR43685">
    <property type="entry name" value="GLYCOSYLTRANSFERASE"/>
    <property type="match status" value="1"/>
</dbReference>
<dbReference type="InterPro" id="IPR029044">
    <property type="entry name" value="Nucleotide-diphossugar_trans"/>
</dbReference>
<dbReference type="SUPFAM" id="SSF53448">
    <property type="entry name" value="Nucleotide-diphospho-sugar transferases"/>
    <property type="match status" value="1"/>
</dbReference>
<feature type="domain" description="Glycosyltransferase 2-like" evidence="2">
    <location>
        <begin position="4"/>
        <end position="165"/>
    </location>
</feature>
<dbReference type="AlphaFoldDB" id="A0A7C0U3G1"/>
<evidence type="ECO:0000259" key="3">
    <source>
        <dbReference type="Pfam" id="PF02709"/>
    </source>
</evidence>
<comment type="caution">
    <text evidence="4">The sequence shown here is derived from an EMBL/GenBank/DDBJ whole genome shotgun (WGS) entry which is preliminary data.</text>
</comment>
<protein>
    <submittedName>
        <fullName evidence="4">Glycosyltransferase</fullName>
    </submittedName>
</protein>
<dbReference type="InterPro" id="IPR001173">
    <property type="entry name" value="Glyco_trans_2-like"/>
</dbReference>
<accession>A0A7C0U3G1</accession>
<organism evidence="4">
    <name type="scientific">Desulfofervidus auxilii</name>
    <dbReference type="NCBI Taxonomy" id="1621989"/>
    <lineage>
        <taxon>Bacteria</taxon>
        <taxon>Pseudomonadati</taxon>
        <taxon>Thermodesulfobacteriota</taxon>
        <taxon>Candidatus Desulfofervidia</taxon>
        <taxon>Candidatus Desulfofervidales</taxon>
        <taxon>Candidatus Desulfofervidaceae</taxon>
        <taxon>Candidatus Desulfofervidus</taxon>
    </lineage>
</organism>
<dbReference type="EMBL" id="DRBS01000311">
    <property type="protein sequence ID" value="HDD44860.1"/>
    <property type="molecule type" value="Genomic_DNA"/>
</dbReference>
<evidence type="ECO:0000259" key="2">
    <source>
        <dbReference type="Pfam" id="PF00535"/>
    </source>
</evidence>
<evidence type="ECO:0000256" key="1">
    <source>
        <dbReference type="ARBA" id="ARBA00022679"/>
    </source>
</evidence>
<name>A0A7C0U3G1_DESA2</name>